<dbReference type="SUPFAM" id="SSF51306">
    <property type="entry name" value="LexA/Signal peptidase"/>
    <property type="match status" value="2"/>
</dbReference>
<dbReference type="Pfam" id="PF10502">
    <property type="entry name" value="Peptidase_S26"/>
    <property type="match status" value="1"/>
</dbReference>
<feature type="active site" evidence="7">
    <location>
        <position position="47"/>
    </location>
</feature>
<dbReference type="Gene3D" id="2.10.109.10">
    <property type="entry name" value="Umud Fragment, subunit A"/>
    <property type="match status" value="1"/>
</dbReference>
<evidence type="ECO:0000256" key="4">
    <source>
        <dbReference type="ARBA" id="ARBA00019232"/>
    </source>
</evidence>
<evidence type="ECO:0000256" key="7">
    <source>
        <dbReference type="PIRSR" id="PIRSR600223-1"/>
    </source>
</evidence>
<dbReference type="GO" id="GO:0009003">
    <property type="term" value="F:signal peptidase activity"/>
    <property type="evidence" value="ECO:0007669"/>
    <property type="project" value="UniProtKB-EC"/>
</dbReference>
<evidence type="ECO:0000256" key="1">
    <source>
        <dbReference type="ARBA" id="ARBA00000677"/>
    </source>
</evidence>
<dbReference type="RefSeq" id="WP_252852203.1">
    <property type="nucleotide sequence ID" value="NZ_JAMXLR010000033.1"/>
</dbReference>
<dbReference type="PANTHER" id="PTHR43390:SF1">
    <property type="entry name" value="CHLOROPLAST PROCESSING PEPTIDASE"/>
    <property type="match status" value="1"/>
</dbReference>
<dbReference type="EC" id="3.4.21.89" evidence="3 8"/>
<name>A0A9X2JG86_9BACT</name>
<dbReference type="InterPro" id="IPR019758">
    <property type="entry name" value="Pept_S26A_signal_pept_1_CS"/>
</dbReference>
<evidence type="ECO:0000259" key="9">
    <source>
        <dbReference type="Pfam" id="PF10502"/>
    </source>
</evidence>
<feature type="domain" description="Peptidase S26" evidence="9">
    <location>
        <begin position="97"/>
        <end position="171"/>
    </location>
</feature>
<dbReference type="PROSITE" id="PS00760">
    <property type="entry name" value="SPASE_I_2"/>
    <property type="match status" value="1"/>
</dbReference>
<dbReference type="GO" id="GO:0006465">
    <property type="term" value="P:signal peptide processing"/>
    <property type="evidence" value="ECO:0007669"/>
    <property type="project" value="InterPro"/>
</dbReference>
<reference evidence="10" key="1">
    <citation type="submission" date="2022-06" db="EMBL/GenBank/DDBJ databases">
        <title>Aeoliella straminimaris, a novel planctomycete from sediments.</title>
        <authorList>
            <person name="Vitorino I.R."/>
            <person name="Lage O.M."/>
        </authorList>
    </citation>
    <scope>NUCLEOTIDE SEQUENCE</scope>
    <source>
        <strain evidence="10">ICT_H6.2</strain>
    </source>
</reference>
<comment type="caution">
    <text evidence="10">The sequence shown here is derived from an EMBL/GenBank/DDBJ whole genome shotgun (WGS) entry which is preliminary data.</text>
</comment>
<keyword evidence="6 8" id="KW-0378">Hydrolase</keyword>
<dbReference type="PROSITE" id="PS00501">
    <property type="entry name" value="SPASE_I_1"/>
    <property type="match status" value="1"/>
</dbReference>
<dbReference type="InterPro" id="IPR019756">
    <property type="entry name" value="Pept_S26A_signal_pept_1_Ser-AS"/>
</dbReference>
<proteinExistence type="inferred from homology"/>
<evidence type="ECO:0000256" key="5">
    <source>
        <dbReference type="ARBA" id="ARBA00022670"/>
    </source>
</evidence>
<dbReference type="AlphaFoldDB" id="A0A9X2JG86"/>
<evidence type="ECO:0000256" key="6">
    <source>
        <dbReference type="ARBA" id="ARBA00022801"/>
    </source>
</evidence>
<dbReference type="CDD" id="cd06530">
    <property type="entry name" value="S26_SPase_I"/>
    <property type="match status" value="1"/>
</dbReference>
<feature type="transmembrane region" description="Helical" evidence="8">
    <location>
        <begin position="12"/>
        <end position="38"/>
    </location>
</feature>
<feature type="active site" evidence="7">
    <location>
        <position position="135"/>
    </location>
</feature>
<dbReference type="PROSITE" id="PS00761">
    <property type="entry name" value="SPASE_I_3"/>
    <property type="match status" value="1"/>
</dbReference>
<keyword evidence="8" id="KW-0812">Transmembrane</keyword>
<comment type="catalytic activity">
    <reaction evidence="1 8">
        <text>Cleavage of hydrophobic, N-terminal signal or leader sequences from secreted and periplasmic proteins.</text>
        <dbReference type="EC" id="3.4.21.89"/>
    </reaction>
</comment>
<dbReference type="InterPro" id="IPR000223">
    <property type="entry name" value="Pept_S26A_signal_pept_1"/>
</dbReference>
<dbReference type="InterPro" id="IPR036286">
    <property type="entry name" value="LexA/Signal_pep-like_sf"/>
</dbReference>
<accession>A0A9X2JG86</accession>
<protein>
    <recommendedName>
        <fullName evidence="4 8">Signal peptidase I</fullName>
        <ecNumber evidence="3 8">3.4.21.89</ecNumber>
    </recommendedName>
</protein>
<sequence length="393" mass="43340">MQHPLRTKPPAAYGWLRTIVVVAIALLASESFVVLGIVKPLRIEGSSMAPTLLGPHVKVVCPHCDHRFAVAADQVPEFRPYVCPDCREKFHATPTEVKLGQRMWVNRICLATGDIGRWDVVVFRCPERAGTLCIKRVLGLPGEHVDFSSGDLLINGQVLRKSLKEQMRLRQLVHREREELAAWHADDDGWHFADNAWQHGGEATRLAFQPAGGTVTDDLGINQTATRPTYAALDLMVTTNVHLAPGATVEFVAQLADGRVLTQTIDRPGETQVVWSLFDRQALLAVDGRVVWREPSASAWPDQPRLAVVATGIVKLGELQVWRDAYYHTRPVDRWPLAGVTLGPGGLFVVGDNVAISEDSRTWASHALRQELLIGVPLGELRDSRLDSPAASE</sequence>
<dbReference type="InterPro" id="IPR019757">
    <property type="entry name" value="Pept_S26A_signal_pept_1_Lys-AS"/>
</dbReference>
<dbReference type="PRINTS" id="PR00727">
    <property type="entry name" value="LEADERPTASE"/>
</dbReference>
<dbReference type="Proteomes" id="UP001155241">
    <property type="component" value="Unassembled WGS sequence"/>
</dbReference>
<keyword evidence="8" id="KW-0472">Membrane</keyword>
<keyword evidence="8" id="KW-1133">Transmembrane helix</keyword>
<keyword evidence="5 8" id="KW-0645">Protease</keyword>
<gene>
    <name evidence="10" type="ORF">NG895_09265</name>
</gene>
<evidence type="ECO:0000313" key="10">
    <source>
        <dbReference type="EMBL" id="MCO6044097.1"/>
    </source>
</evidence>
<evidence type="ECO:0000256" key="3">
    <source>
        <dbReference type="ARBA" id="ARBA00013208"/>
    </source>
</evidence>
<dbReference type="EMBL" id="JAMXLR010000033">
    <property type="protein sequence ID" value="MCO6044097.1"/>
    <property type="molecule type" value="Genomic_DNA"/>
</dbReference>
<dbReference type="PANTHER" id="PTHR43390">
    <property type="entry name" value="SIGNAL PEPTIDASE I"/>
    <property type="match status" value="1"/>
</dbReference>
<evidence type="ECO:0000256" key="2">
    <source>
        <dbReference type="ARBA" id="ARBA00009370"/>
    </source>
</evidence>
<dbReference type="GO" id="GO:0016020">
    <property type="term" value="C:membrane"/>
    <property type="evidence" value="ECO:0007669"/>
    <property type="project" value="InterPro"/>
</dbReference>
<keyword evidence="11" id="KW-1185">Reference proteome</keyword>
<comment type="similarity">
    <text evidence="2">Belongs to the peptidase S26 family.</text>
</comment>
<dbReference type="GO" id="GO:0004252">
    <property type="term" value="F:serine-type endopeptidase activity"/>
    <property type="evidence" value="ECO:0007669"/>
    <property type="project" value="InterPro"/>
</dbReference>
<organism evidence="10 11">
    <name type="scientific">Aeoliella straminimaris</name>
    <dbReference type="NCBI Taxonomy" id="2954799"/>
    <lineage>
        <taxon>Bacteria</taxon>
        <taxon>Pseudomonadati</taxon>
        <taxon>Planctomycetota</taxon>
        <taxon>Planctomycetia</taxon>
        <taxon>Pirellulales</taxon>
        <taxon>Lacipirellulaceae</taxon>
        <taxon>Aeoliella</taxon>
    </lineage>
</organism>
<evidence type="ECO:0000256" key="8">
    <source>
        <dbReference type="RuleBase" id="RU003993"/>
    </source>
</evidence>
<evidence type="ECO:0000313" key="11">
    <source>
        <dbReference type="Proteomes" id="UP001155241"/>
    </source>
</evidence>
<dbReference type="InterPro" id="IPR019533">
    <property type="entry name" value="Peptidase_S26"/>
</dbReference>